<dbReference type="GO" id="GO:0005938">
    <property type="term" value="C:cell cortex"/>
    <property type="evidence" value="ECO:0007669"/>
    <property type="project" value="TreeGrafter"/>
</dbReference>
<evidence type="ECO:0000256" key="1">
    <source>
        <dbReference type="SAM" id="MobiDB-lite"/>
    </source>
</evidence>
<sequence>MTGGELVDLLSRLTLHMDEELRALAYQSLQTLVIDFPDWRHDVLAGFTQFLAREVLDTFPQLVDNGLRMLLQLLTSWKNALAHSSTNSLSGSLSRNKEAANQKKTDVSLRRH</sequence>
<feature type="compositionally biased region" description="Low complexity" evidence="1">
    <location>
        <begin position="85"/>
        <end position="94"/>
    </location>
</feature>
<dbReference type="PaxDb" id="121845-A0A1S3DPH5"/>
<dbReference type="PANTHER" id="PTHR12295:SF30">
    <property type="entry name" value="PROTEIN FURRY"/>
    <property type="match status" value="1"/>
</dbReference>
<dbReference type="InterPro" id="IPR025614">
    <property type="entry name" value="Cell_morpho_N"/>
</dbReference>
<dbReference type="InterPro" id="IPR039867">
    <property type="entry name" value="Furry/Tao3/Mor2"/>
</dbReference>
<dbReference type="InterPro" id="IPR016024">
    <property type="entry name" value="ARM-type_fold"/>
</dbReference>
<feature type="domain" description="Cell morphogenesis protein N-terminal" evidence="2">
    <location>
        <begin position="4"/>
        <end position="78"/>
    </location>
</feature>
<evidence type="ECO:0000313" key="3">
    <source>
        <dbReference type="Proteomes" id="UP000079169"/>
    </source>
</evidence>
<dbReference type="GO" id="GO:0031175">
    <property type="term" value="P:neuron projection development"/>
    <property type="evidence" value="ECO:0007669"/>
    <property type="project" value="TreeGrafter"/>
</dbReference>
<accession>A0A1S3DPH5</accession>
<feature type="region of interest" description="Disordered" evidence="1">
    <location>
        <begin position="85"/>
        <end position="112"/>
    </location>
</feature>
<keyword evidence="3" id="KW-1185">Reference proteome</keyword>
<evidence type="ECO:0000313" key="5">
    <source>
        <dbReference type="RefSeq" id="XP_026688394.1"/>
    </source>
</evidence>
<name>A0A1S3DPH5_DIACI</name>
<dbReference type="SUPFAM" id="SSF48371">
    <property type="entry name" value="ARM repeat"/>
    <property type="match status" value="1"/>
</dbReference>
<dbReference type="RefSeq" id="XP_008485797.2">
    <property type="nucleotide sequence ID" value="XM_008487575.2"/>
</dbReference>
<dbReference type="GeneID" id="103522473"/>
<dbReference type="Pfam" id="PF14222">
    <property type="entry name" value="MOR2-PAG1_N"/>
    <property type="match status" value="1"/>
</dbReference>
<dbReference type="AlphaFoldDB" id="A0A1S3DPH5"/>
<proteinExistence type="predicted"/>
<dbReference type="Proteomes" id="UP000079169">
    <property type="component" value="Unplaced"/>
</dbReference>
<dbReference type="PANTHER" id="PTHR12295">
    <property type="entry name" value="FURRY-RELATED"/>
    <property type="match status" value="1"/>
</dbReference>
<dbReference type="STRING" id="121845.A0A1S3DPH5"/>
<evidence type="ECO:0000259" key="2">
    <source>
        <dbReference type="Pfam" id="PF14222"/>
    </source>
</evidence>
<organism evidence="3 4">
    <name type="scientific">Diaphorina citri</name>
    <name type="common">Asian citrus psyllid</name>
    <dbReference type="NCBI Taxonomy" id="121845"/>
    <lineage>
        <taxon>Eukaryota</taxon>
        <taxon>Metazoa</taxon>
        <taxon>Ecdysozoa</taxon>
        <taxon>Arthropoda</taxon>
        <taxon>Hexapoda</taxon>
        <taxon>Insecta</taxon>
        <taxon>Pterygota</taxon>
        <taxon>Neoptera</taxon>
        <taxon>Paraneoptera</taxon>
        <taxon>Hemiptera</taxon>
        <taxon>Sternorrhyncha</taxon>
        <taxon>Psylloidea</taxon>
        <taxon>Psyllidae</taxon>
        <taxon>Diaphorininae</taxon>
        <taxon>Diaphorina</taxon>
    </lineage>
</organism>
<dbReference type="GO" id="GO:0030427">
    <property type="term" value="C:site of polarized growth"/>
    <property type="evidence" value="ECO:0007669"/>
    <property type="project" value="TreeGrafter"/>
</dbReference>
<dbReference type="RefSeq" id="XP_026688394.1">
    <property type="nucleotide sequence ID" value="XM_026832593.1"/>
</dbReference>
<reference evidence="4 5" key="1">
    <citation type="submission" date="2025-04" db="UniProtKB">
        <authorList>
            <consortium name="RefSeq"/>
        </authorList>
    </citation>
    <scope>IDENTIFICATION</scope>
</reference>
<evidence type="ECO:0000313" key="4">
    <source>
        <dbReference type="RefSeq" id="XP_008485797.2"/>
    </source>
</evidence>
<dbReference type="GO" id="GO:0000902">
    <property type="term" value="P:cell morphogenesis"/>
    <property type="evidence" value="ECO:0007669"/>
    <property type="project" value="InterPro"/>
</dbReference>
<gene>
    <name evidence="4 5" type="primary">LOC103522473</name>
</gene>
<feature type="compositionally biased region" description="Basic and acidic residues" evidence="1">
    <location>
        <begin position="95"/>
        <end position="112"/>
    </location>
</feature>
<dbReference type="KEGG" id="dci:103522473"/>
<protein>
    <submittedName>
        <fullName evidence="5">Protein furry homolog-like isoform X1</fullName>
    </submittedName>
    <submittedName>
        <fullName evidence="4">Protein furry homolog-like isoform X2</fullName>
    </submittedName>
</protein>